<sequence length="250" mass="26868">MSQIPAPRFATTFAVEAYKLRRSLALVLAVVAPLLIAFFMFFNLLRMKQPMPWEMALQTPAAIWAFFMLPMSVTALTALVAHTEHGPRAWDHLRALPLPRWHLYAAKALCVLGLVAVMTVLLALLSVLAAQLAGWWKPAVAATGTPDLPAYALVLARIFMAAWLLVAVQLWLALRLASFVPALATGIGGTFFAVVATSAKAGMGLPWQLPVNQLAADPARADFTLALGAVGGAAAFALMLWCLGRREVLA</sequence>
<keyword evidence="1" id="KW-0472">Membrane</keyword>
<feature type="transmembrane region" description="Helical" evidence="1">
    <location>
        <begin position="179"/>
        <end position="203"/>
    </location>
</feature>
<reference evidence="2 3" key="1">
    <citation type="submission" date="2022-03" db="EMBL/GenBank/DDBJ databases">
        <title>Luteimonas soily sp. nov., a novel bacterium isolated from the soil.</title>
        <authorList>
            <person name="Zhang X."/>
        </authorList>
    </citation>
    <scope>NUCLEOTIDE SEQUENCE [LARGE SCALE GENOMIC DNA]</scope>
    <source>
        <strain evidence="2 3">50</strain>
    </source>
</reference>
<proteinExistence type="predicted"/>
<evidence type="ECO:0000313" key="3">
    <source>
        <dbReference type="Proteomes" id="UP001165423"/>
    </source>
</evidence>
<dbReference type="Pfam" id="PF12730">
    <property type="entry name" value="ABC2_membrane_4"/>
    <property type="match status" value="1"/>
</dbReference>
<organism evidence="2 3">
    <name type="scientific">Cognatiluteimonas sedimenti</name>
    <dbReference type="NCBI Taxonomy" id="2927791"/>
    <lineage>
        <taxon>Bacteria</taxon>
        <taxon>Pseudomonadati</taxon>
        <taxon>Pseudomonadota</taxon>
        <taxon>Gammaproteobacteria</taxon>
        <taxon>Lysobacterales</taxon>
        <taxon>Lysobacteraceae</taxon>
        <taxon>Cognatiluteimonas</taxon>
    </lineage>
</organism>
<protein>
    <submittedName>
        <fullName evidence="2">ABC transporter permease</fullName>
    </submittedName>
</protein>
<accession>A0ABT0A727</accession>
<dbReference type="CDD" id="cd21809">
    <property type="entry name" value="ABC-2_lan_permease-like"/>
    <property type="match status" value="1"/>
</dbReference>
<feature type="transmembrane region" description="Helical" evidence="1">
    <location>
        <begin position="24"/>
        <end position="42"/>
    </location>
</feature>
<evidence type="ECO:0000313" key="2">
    <source>
        <dbReference type="EMBL" id="MCJ0826795.1"/>
    </source>
</evidence>
<keyword evidence="1" id="KW-0812">Transmembrane</keyword>
<feature type="transmembrane region" description="Helical" evidence="1">
    <location>
        <begin position="104"/>
        <end position="130"/>
    </location>
</feature>
<name>A0ABT0A727_9GAMM</name>
<gene>
    <name evidence="2" type="ORF">MQC88_12670</name>
</gene>
<feature type="transmembrane region" description="Helical" evidence="1">
    <location>
        <begin position="62"/>
        <end position="83"/>
    </location>
</feature>
<keyword evidence="1" id="KW-1133">Transmembrane helix</keyword>
<dbReference type="Proteomes" id="UP001165423">
    <property type="component" value="Unassembled WGS sequence"/>
</dbReference>
<evidence type="ECO:0000256" key="1">
    <source>
        <dbReference type="SAM" id="Phobius"/>
    </source>
</evidence>
<feature type="transmembrane region" description="Helical" evidence="1">
    <location>
        <begin position="223"/>
        <end position="243"/>
    </location>
</feature>
<dbReference type="RefSeq" id="WP_243322642.1">
    <property type="nucleotide sequence ID" value="NZ_JALGCL010000005.1"/>
</dbReference>
<comment type="caution">
    <text evidence="2">The sequence shown here is derived from an EMBL/GenBank/DDBJ whole genome shotgun (WGS) entry which is preliminary data.</text>
</comment>
<keyword evidence="3" id="KW-1185">Reference proteome</keyword>
<feature type="transmembrane region" description="Helical" evidence="1">
    <location>
        <begin position="150"/>
        <end position="172"/>
    </location>
</feature>
<dbReference type="EMBL" id="JALGCL010000005">
    <property type="protein sequence ID" value="MCJ0826795.1"/>
    <property type="molecule type" value="Genomic_DNA"/>
</dbReference>